<comment type="caution">
    <text evidence="1">The sequence shown here is derived from an EMBL/GenBank/DDBJ whole genome shotgun (WGS) entry which is preliminary data.</text>
</comment>
<reference evidence="1" key="1">
    <citation type="submission" date="2022-08" db="EMBL/GenBank/DDBJ databases">
        <authorList>
            <person name="Gutierrez-Valencia J."/>
        </authorList>
    </citation>
    <scope>NUCLEOTIDE SEQUENCE</scope>
</reference>
<accession>A0AAV0PFK2</accession>
<name>A0AAV0PFK2_9ROSI</name>
<evidence type="ECO:0000313" key="2">
    <source>
        <dbReference type="Proteomes" id="UP001154282"/>
    </source>
</evidence>
<evidence type="ECO:0000313" key="1">
    <source>
        <dbReference type="EMBL" id="CAI0469041.1"/>
    </source>
</evidence>
<sequence length="30" mass="3373">MDPSPYLATQASSNTSSVWSKAIDPYQKIW</sequence>
<dbReference type="Proteomes" id="UP001154282">
    <property type="component" value="Unassembled WGS sequence"/>
</dbReference>
<dbReference type="EMBL" id="CAMGYJ010000008">
    <property type="protein sequence ID" value="CAI0469041.1"/>
    <property type="molecule type" value="Genomic_DNA"/>
</dbReference>
<dbReference type="AlphaFoldDB" id="A0AAV0PFK2"/>
<organism evidence="1 2">
    <name type="scientific">Linum tenue</name>
    <dbReference type="NCBI Taxonomy" id="586396"/>
    <lineage>
        <taxon>Eukaryota</taxon>
        <taxon>Viridiplantae</taxon>
        <taxon>Streptophyta</taxon>
        <taxon>Embryophyta</taxon>
        <taxon>Tracheophyta</taxon>
        <taxon>Spermatophyta</taxon>
        <taxon>Magnoliopsida</taxon>
        <taxon>eudicotyledons</taxon>
        <taxon>Gunneridae</taxon>
        <taxon>Pentapetalae</taxon>
        <taxon>rosids</taxon>
        <taxon>fabids</taxon>
        <taxon>Malpighiales</taxon>
        <taxon>Linaceae</taxon>
        <taxon>Linum</taxon>
    </lineage>
</organism>
<proteinExistence type="predicted"/>
<gene>
    <name evidence="1" type="ORF">LITE_LOCUS38028</name>
</gene>
<keyword evidence="2" id="KW-1185">Reference proteome</keyword>
<protein>
    <submittedName>
        <fullName evidence="1">Uncharacterized protein</fullName>
    </submittedName>
</protein>